<keyword evidence="2" id="KW-0472">Membrane</keyword>
<evidence type="ECO:0008006" key="5">
    <source>
        <dbReference type="Google" id="ProtNLM"/>
    </source>
</evidence>
<evidence type="ECO:0000313" key="3">
    <source>
        <dbReference type="EMBL" id="GJE63919.1"/>
    </source>
</evidence>
<reference evidence="3" key="1">
    <citation type="journal article" date="2021" name="Front. Microbiol.">
        <title>Comprehensive Comparative Genomics and Phenotyping of Methylobacterium Species.</title>
        <authorList>
            <person name="Alessa O."/>
            <person name="Ogura Y."/>
            <person name="Fujitani Y."/>
            <person name="Takami H."/>
            <person name="Hayashi T."/>
            <person name="Sahin N."/>
            <person name="Tani A."/>
        </authorList>
    </citation>
    <scope>NUCLEOTIDE SEQUENCE</scope>
    <source>
        <strain evidence="3">NBRC 15686</strain>
    </source>
</reference>
<comment type="caution">
    <text evidence="3">The sequence shown here is derived from an EMBL/GenBank/DDBJ whole genome shotgun (WGS) entry which is preliminary data.</text>
</comment>
<evidence type="ECO:0000256" key="1">
    <source>
        <dbReference type="SAM" id="Coils"/>
    </source>
</evidence>
<keyword evidence="1" id="KW-0175">Coiled coil</keyword>
<proteinExistence type="predicted"/>
<dbReference type="EMBL" id="BPRC01000002">
    <property type="protein sequence ID" value="GJE63919.1"/>
    <property type="molecule type" value="Genomic_DNA"/>
</dbReference>
<keyword evidence="4" id="KW-1185">Reference proteome</keyword>
<evidence type="ECO:0000256" key="2">
    <source>
        <dbReference type="SAM" id="Phobius"/>
    </source>
</evidence>
<evidence type="ECO:0000313" key="4">
    <source>
        <dbReference type="Proteomes" id="UP001055039"/>
    </source>
</evidence>
<reference evidence="3" key="2">
    <citation type="submission" date="2021-08" db="EMBL/GenBank/DDBJ databases">
        <authorList>
            <person name="Tani A."/>
            <person name="Ola A."/>
            <person name="Ogura Y."/>
            <person name="Katsura K."/>
            <person name="Hayashi T."/>
        </authorList>
    </citation>
    <scope>NUCLEOTIDE SEQUENCE</scope>
    <source>
        <strain evidence="3">NBRC 15686</strain>
    </source>
</reference>
<dbReference type="Pfam" id="PF06210">
    <property type="entry name" value="DUF1003"/>
    <property type="match status" value="1"/>
</dbReference>
<accession>A0ABQ4UA88</accession>
<protein>
    <recommendedName>
        <fullName evidence="5">DUF1003 domain-containing protein</fullName>
    </recommendedName>
</protein>
<name>A0ABQ4UA88_9HYPH</name>
<organism evidence="3 4">
    <name type="scientific">Methylorubrum aminovorans</name>
    <dbReference type="NCBI Taxonomy" id="269069"/>
    <lineage>
        <taxon>Bacteria</taxon>
        <taxon>Pseudomonadati</taxon>
        <taxon>Pseudomonadota</taxon>
        <taxon>Alphaproteobacteria</taxon>
        <taxon>Hyphomicrobiales</taxon>
        <taxon>Methylobacteriaceae</taxon>
        <taxon>Methylorubrum</taxon>
    </lineage>
</organism>
<gene>
    <name evidence="3" type="ORF">LNAOJCKE_1118</name>
</gene>
<feature type="transmembrane region" description="Helical" evidence="2">
    <location>
        <begin position="81"/>
        <end position="103"/>
    </location>
</feature>
<keyword evidence="2" id="KW-1133">Transmembrane helix</keyword>
<feature type="transmembrane region" description="Helical" evidence="2">
    <location>
        <begin position="109"/>
        <end position="130"/>
    </location>
</feature>
<dbReference type="Proteomes" id="UP001055039">
    <property type="component" value="Unassembled WGS sequence"/>
</dbReference>
<keyword evidence="2" id="KW-0812">Transmembrane</keyword>
<sequence length="203" mass="22085">MVPAGCSLRLPLRPVMMRSQDERNASAARTTFPPPQPDGLAPALVRNIRALQERRNAAEREASLQDRVAETITRFTGSMAFVALHVVLFGFWTLVNTGLLPILPKWDASFVILGTSASVEAIFLSTFVLISQNRMAAAADKRADLDLHIGLLAEHEVTKLVAMVSAITDRMGIETRADPEVGELSQDVAPDAVLDEIERNGQA</sequence>
<dbReference type="InterPro" id="IPR010406">
    <property type="entry name" value="DUF1003"/>
</dbReference>
<feature type="coiled-coil region" evidence="1">
    <location>
        <begin position="41"/>
        <end position="68"/>
    </location>
</feature>